<keyword evidence="2" id="KW-0521">NADP</keyword>
<accession>A0ABR2XKW4</accession>
<dbReference type="SUPFAM" id="SSF51735">
    <property type="entry name" value="NAD(P)-binding Rossmann-fold domains"/>
    <property type="match status" value="1"/>
</dbReference>
<reference evidence="4 5" key="1">
    <citation type="submission" date="2024-02" db="EMBL/GenBank/DDBJ databases">
        <title>First draft genome assembly of two strains of Seiridium cardinale.</title>
        <authorList>
            <person name="Emiliani G."/>
            <person name="Scali E."/>
        </authorList>
    </citation>
    <scope>NUCLEOTIDE SEQUENCE [LARGE SCALE GENOMIC DNA]</scope>
    <source>
        <strain evidence="4 5">BM-138-000479</strain>
    </source>
</reference>
<dbReference type="PRINTS" id="PR00081">
    <property type="entry name" value="GDHRDH"/>
</dbReference>
<gene>
    <name evidence="4" type="ORF">SCAR479_09024</name>
</gene>
<protein>
    <submittedName>
        <fullName evidence="4">Uncharacterized protein</fullName>
    </submittedName>
</protein>
<dbReference type="InterPro" id="IPR036291">
    <property type="entry name" value="NAD(P)-bd_dom_sf"/>
</dbReference>
<dbReference type="Gene3D" id="3.40.50.720">
    <property type="entry name" value="NAD(P)-binding Rossmann-like Domain"/>
    <property type="match status" value="1"/>
</dbReference>
<organism evidence="4 5">
    <name type="scientific">Seiridium cardinale</name>
    <dbReference type="NCBI Taxonomy" id="138064"/>
    <lineage>
        <taxon>Eukaryota</taxon>
        <taxon>Fungi</taxon>
        <taxon>Dikarya</taxon>
        <taxon>Ascomycota</taxon>
        <taxon>Pezizomycotina</taxon>
        <taxon>Sordariomycetes</taxon>
        <taxon>Xylariomycetidae</taxon>
        <taxon>Amphisphaeriales</taxon>
        <taxon>Sporocadaceae</taxon>
        <taxon>Seiridium</taxon>
    </lineage>
</organism>
<evidence type="ECO:0000256" key="3">
    <source>
        <dbReference type="ARBA" id="ARBA00023002"/>
    </source>
</evidence>
<dbReference type="PANTHER" id="PTHR24320:SF236">
    <property type="entry name" value="SHORT-CHAIN DEHYDROGENASE-RELATED"/>
    <property type="match status" value="1"/>
</dbReference>
<dbReference type="EMBL" id="JARVKM010000042">
    <property type="protein sequence ID" value="KAK9774419.1"/>
    <property type="molecule type" value="Genomic_DNA"/>
</dbReference>
<evidence type="ECO:0000256" key="1">
    <source>
        <dbReference type="ARBA" id="ARBA00006484"/>
    </source>
</evidence>
<dbReference type="PANTHER" id="PTHR24320">
    <property type="entry name" value="RETINOL DEHYDROGENASE"/>
    <property type="match status" value="1"/>
</dbReference>
<keyword evidence="5" id="KW-1185">Reference proteome</keyword>
<evidence type="ECO:0000313" key="5">
    <source>
        <dbReference type="Proteomes" id="UP001465668"/>
    </source>
</evidence>
<dbReference type="Pfam" id="PF00106">
    <property type="entry name" value="adh_short"/>
    <property type="match status" value="1"/>
</dbReference>
<proteinExistence type="inferred from homology"/>
<sequence length="707" mass="78830">MSIPSQIFPPCPTFTEKDLPDLKGKVYIVTGAAAGIGLELARMLYGKNGTVYIATRSVEKISRAFGNIQASYPNSQGTLQELVLDLANLATIKPAVQKFLAQEQRLDVLFHNAGVMVTPVDAKTVQGHELQLGTNTIGPFLLTRLLEPILISTAKQSPTGSVRIVWVASIIALGTPKGGIVWDQQLDGPTLLDSPGANYMQSKAGIVFLAHEYAQKLGKEGILSMSLHPGLTKTELQRHMPAPVRAIMGVVFKGPEAGALTEIFAGFSPEITQENNGRYIIPWGRFGPLPEHVAAGLKSKDEGGNGLSTRFAECACSFAFWVAMAEQRDESASKAKFTLIPLDQLEKWKMTLKCLYGATVVSSMEEGKYDLDLSIVELPKAKILTEEEIRNKELQEKRAMVVSSQQIIKWFPKWEQSIISAATVTPKESFGVVHLPFDGKRLLELVNIAHERPTTDKESALASLANHLVETHDNQPLISRIHQLLDSDLPEWPYHNLDSLGHRKWLGVAYQFGLEEIFQRAAYEIAFLDELAPYWLSGTYRMVPWNAICDIAKCRTEYVRFALTSIYQYLKAVKAHEFGNCDKKACPCPQHKDGCLKAQKHNIHGWLKMGRYPLSHSSTQWNQELNQFWRLPSPGRKYHSVRLENLCDACTSRFSKILELMENNRGVELGLFLMAPNSPRLVSDKTLAHLRERKQNIEEAKGAPSCE</sequence>
<dbReference type="InterPro" id="IPR002347">
    <property type="entry name" value="SDR_fam"/>
</dbReference>
<comment type="similarity">
    <text evidence="1">Belongs to the short-chain dehydrogenases/reductases (SDR) family.</text>
</comment>
<evidence type="ECO:0000256" key="2">
    <source>
        <dbReference type="ARBA" id="ARBA00022857"/>
    </source>
</evidence>
<dbReference type="Proteomes" id="UP001465668">
    <property type="component" value="Unassembled WGS sequence"/>
</dbReference>
<evidence type="ECO:0000313" key="4">
    <source>
        <dbReference type="EMBL" id="KAK9774419.1"/>
    </source>
</evidence>
<keyword evidence="3" id="KW-0560">Oxidoreductase</keyword>
<name>A0ABR2XKW4_9PEZI</name>
<comment type="caution">
    <text evidence="4">The sequence shown here is derived from an EMBL/GenBank/DDBJ whole genome shotgun (WGS) entry which is preliminary data.</text>
</comment>